<dbReference type="PANTHER" id="PTHR13101:SF1">
    <property type="entry name" value="PHOSPHOMEVALONATE KINASE"/>
    <property type="match status" value="1"/>
</dbReference>
<dbReference type="PANTHER" id="PTHR13101">
    <property type="entry name" value="PHOSPHOMEVALONATE KINASE"/>
    <property type="match status" value="1"/>
</dbReference>
<evidence type="ECO:0000256" key="13">
    <source>
        <dbReference type="ARBA" id="ARBA00023011"/>
    </source>
</evidence>
<accession>A0ABM0GK90</accession>
<evidence type="ECO:0000256" key="8">
    <source>
        <dbReference type="ARBA" id="ARBA00022741"/>
    </source>
</evidence>
<dbReference type="Proteomes" id="UP000694865">
    <property type="component" value="Unplaced"/>
</dbReference>
<keyword evidence="14" id="KW-0443">Lipid metabolism</keyword>
<organism evidence="18 19">
    <name type="scientific">Saccoglossus kowalevskii</name>
    <name type="common">Acorn worm</name>
    <dbReference type="NCBI Taxonomy" id="10224"/>
    <lineage>
        <taxon>Eukaryota</taxon>
        <taxon>Metazoa</taxon>
        <taxon>Hemichordata</taxon>
        <taxon>Enteropneusta</taxon>
        <taxon>Harrimaniidae</taxon>
        <taxon>Saccoglossus</taxon>
    </lineage>
</organism>
<evidence type="ECO:0000256" key="5">
    <source>
        <dbReference type="ARBA" id="ARBA00022516"/>
    </source>
</evidence>
<evidence type="ECO:0000256" key="14">
    <source>
        <dbReference type="ARBA" id="ARBA00023098"/>
    </source>
</evidence>
<keyword evidence="8" id="KW-0547">Nucleotide-binding</keyword>
<keyword evidence="10" id="KW-0152">Cholesterol biosynthesis</keyword>
<evidence type="ECO:0000256" key="17">
    <source>
        <dbReference type="ARBA" id="ARBA00034549"/>
    </source>
</evidence>
<keyword evidence="9" id="KW-0418">Kinase</keyword>
<evidence type="ECO:0000256" key="6">
    <source>
        <dbReference type="ARBA" id="ARBA00022548"/>
    </source>
</evidence>
<comment type="pathway">
    <text evidence="2">Isoprenoid biosynthesis; isopentenyl diphosphate biosynthesis via mevalonate pathway; isopentenyl diphosphate from (R)-mevalonate: step 2/3.</text>
</comment>
<evidence type="ECO:0000256" key="10">
    <source>
        <dbReference type="ARBA" id="ARBA00022778"/>
    </source>
</evidence>
<evidence type="ECO:0000256" key="2">
    <source>
        <dbReference type="ARBA" id="ARBA00005017"/>
    </source>
</evidence>
<sequence>MTYPLLVMVFSGKRKSGKDYVTDLLFQRIGKEHCSLLRLSEPLKSQYAKEHNLDLDKLLDSSQYKEQYRAAMIRWGEERRKQQPDYFCKLTTQGEGCHKPVWIITDARRKTDVEYFQKVYPKSLVTLRVDADISVREQRGFLFTKGIDDAESECGLDVGVGWDVIILNNGDNLALDSTLDDITHMVHQRLQEANFQIS</sequence>
<proteinExistence type="predicted"/>
<name>A0ABM0GK90_SACKO</name>
<keyword evidence="4" id="KW-0963">Cytoplasm</keyword>
<comment type="subcellular location">
    <subcellularLocation>
        <location evidence="1">Cytoplasm</location>
        <location evidence="1">Cytosol</location>
    </subcellularLocation>
</comment>
<dbReference type="PIRSF" id="PIRSF036639">
    <property type="entry name" value="PMK_anim"/>
    <property type="match status" value="1"/>
</dbReference>
<evidence type="ECO:0000256" key="7">
    <source>
        <dbReference type="ARBA" id="ARBA00022679"/>
    </source>
</evidence>
<gene>
    <name evidence="19" type="primary">LOC100372755</name>
</gene>
<keyword evidence="6" id="KW-0153">Cholesterol metabolism</keyword>
<evidence type="ECO:0000256" key="9">
    <source>
        <dbReference type="ARBA" id="ARBA00022777"/>
    </source>
</evidence>
<evidence type="ECO:0000256" key="1">
    <source>
        <dbReference type="ARBA" id="ARBA00004514"/>
    </source>
</evidence>
<keyword evidence="16" id="KW-0753">Steroid metabolism</keyword>
<dbReference type="EC" id="2.7.4.2" evidence="3"/>
<dbReference type="GeneID" id="100372755"/>
<reference evidence="19" key="1">
    <citation type="submission" date="2025-08" db="UniProtKB">
        <authorList>
            <consortium name="RefSeq"/>
        </authorList>
    </citation>
    <scope>IDENTIFICATION</scope>
    <source>
        <tissue evidence="19">Testes</tissue>
    </source>
</reference>
<evidence type="ECO:0000256" key="11">
    <source>
        <dbReference type="ARBA" id="ARBA00022840"/>
    </source>
</evidence>
<dbReference type="Gene3D" id="3.40.50.300">
    <property type="entry name" value="P-loop containing nucleotide triphosphate hydrolases"/>
    <property type="match status" value="1"/>
</dbReference>
<keyword evidence="11" id="KW-0067">ATP-binding</keyword>
<keyword evidence="7" id="KW-0808">Transferase</keyword>
<dbReference type="Pfam" id="PF04275">
    <property type="entry name" value="P-mevalo_kinase"/>
    <property type="match status" value="1"/>
</dbReference>
<evidence type="ECO:0000256" key="15">
    <source>
        <dbReference type="ARBA" id="ARBA00023166"/>
    </source>
</evidence>
<keyword evidence="13" id="KW-0756">Sterol biosynthesis</keyword>
<keyword evidence="5" id="KW-0444">Lipid biosynthesis</keyword>
<keyword evidence="12" id="KW-0752">Steroid biosynthesis</keyword>
<evidence type="ECO:0000256" key="4">
    <source>
        <dbReference type="ARBA" id="ARBA00022490"/>
    </source>
</evidence>
<keyword evidence="18" id="KW-1185">Reference proteome</keyword>
<evidence type="ECO:0000256" key="3">
    <source>
        <dbReference type="ARBA" id="ARBA00012958"/>
    </source>
</evidence>
<evidence type="ECO:0000313" key="19">
    <source>
        <dbReference type="RefSeq" id="XP_002731709.1"/>
    </source>
</evidence>
<evidence type="ECO:0000256" key="16">
    <source>
        <dbReference type="ARBA" id="ARBA00023221"/>
    </source>
</evidence>
<dbReference type="InterPro" id="IPR027417">
    <property type="entry name" value="P-loop_NTPase"/>
</dbReference>
<keyword evidence="15" id="KW-1207">Sterol metabolism</keyword>
<dbReference type="InterPro" id="IPR005919">
    <property type="entry name" value="Pmev_kin_anim"/>
</dbReference>
<dbReference type="NCBIfam" id="TIGR01223">
    <property type="entry name" value="Pmev_kin_anim"/>
    <property type="match status" value="1"/>
</dbReference>
<dbReference type="RefSeq" id="XP_002731709.1">
    <property type="nucleotide sequence ID" value="XM_002731663.2"/>
</dbReference>
<evidence type="ECO:0000256" key="12">
    <source>
        <dbReference type="ARBA" id="ARBA00022955"/>
    </source>
</evidence>
<protein>
    <recommendedName>
        <fullName evidence="17">Phosphomevalonate kinase</fullName>
        <ecNumber evidence="3">2.7.4.2</ecNumber>
    </recommendedName>
</protein>
<evidence type="ECO:0000313" key="18">
    <source>
        <dbReference type="Proteomes" id="UP000694865"/>
    </source>
</evidence>